<accession>A0A1F6G1F3</accession>
<dbReference type="Proteomes" id="UP000177320">
    <property type="component" value="Unassembled WGS sequence"/>
</dbReference>
<reference evidence="1 2" key="1">
    <citation type="journal article" date="2016" name="Nat. Commun.">
        <title>Thousands of microbial genomes shed light on interconnected biogeochemical processes in an aquifer system.</title>
        <authorList>
            <person name="Anantharaman K."/>
            <person name="Brown C.T."/>
            <person name="Hug L.A."/>
            <person name="Sharon I."/>
            <person name="Castelle C.J."/>
            <person name="Probst A.J."/>
            <person name="Thomas B.C."/>
            <person name="Singh A."/>
            <person name="Wilkins M.J."/>
            <person name="Karaoz U."/>
            <person name="Brodie E.L."/>
            <person name="Williams K.H."/>
            <person name="Hubbard S.S."/>
            <person name="Banfield J.F."/>
        </authorList>
    </citation>
    <scope>NUCLEOTIDE SEQUENCE [LARGE SCALE GENOMIC DNA]</scope>
</reference>
<comment type="caution">
    <text evidence="1">The sequence shown here is derived from an EMBL/GenBank/DDBJ whole genome shotgun (WGS) entry which is preliminary data.</text>
</comment>
<dbReference type="CDD" id="cd16377">
    <property type="entry name" value="23S_rRNA_IVP_like"/>
    <property type="match status" value="1"/>
</dbReference>
<dbReference type="InterPro" id="IPR036583">
    <property type="entry name" value="23S_rRNA_IVS_sf"/>
</dbReference>
<dbReference type="SUPFAM" id="SSF158446">
    <property type="entry name" value="IVS-encoded protein-like"/>
    <property type="match status" value="1"/>
</dbReference>
<gene>
    <name evidence="1" type="ORF">A3H03_01060</name>
</gene>
<sequence length="121" mass="14033">MLYKSHLEVPVFKLAHKLTLEIYRATEKFPRSEIYGIISQLRRAMASIPANIVEGFYRKSRKELIQFLIISRGSCGEVRYFLLLSKDLGYVNVDKYLELDSLVEEIHKQLNGWIRSLKAGA</sequence>
<dbReference type="PANTHER" id="PTHR38471:SF2">
    <property type="entry name" value="FOUR HELIX BUNDLE PROTEIN"/>
    <property type="match status" value="1"/>
</dbReference>
<dbReference type="NCBIfam" id="TIGR02436">
    <property type="entry name" value="four helix bundle protein"/>
    <property type="match status" value="1"/>
</dbReference>
<dbReference type="InterPro" id="IPR012657">
    <property type="entry name" value="23S_rRNA-intervening_sequence"/>
</dbReference>
<dbReference type="AlphaFoldDB" id="A0A1F6G1F3"/>
<dbReference type="Pfam" id="PF05635">
    <property type="entry name" value="23S_rRNA_IVP"/>
    <property type="match status" value="1"/>
</dbReference>
<dbReference type="Gene3D" id="1.20.1440.60">
    <property type="entry name" value="23S rRNA-intervening sequence"/>
    <property type="match status" value="1"/>
</dbReference>
<evidence type="ECO:0000313" key="1">
    <source>
        <dbReference type="EMBL" id="OGG91926.1"/>
    </source>
</evidence>
<protein>
    <recommendedName>
        <fullName evidence="3">Four helix bundle protein</fullName>
    </recommendedName>
</protein>
<evidence type="ECO:0000313" key="2">
    <source>
        <dbReference type="Proteomes" id="UP000177320"/>
    </source>
</evidence>
<dbReference type="PANTHER" id="PTHR38471">
    <property type="entry name" value="FOUR HELIX BUNDLE PROTEIN"/>
    <property type="match status" value="1"/>
</dbReference>
<evidence type="ECO:0008006" key="3">
    <source>
        <dbReference type="Google" id="ProtNLM"/>
    </source>
</evidence>
<proteinExistence type="predicted"/>
<name>A0A1F6G1F3_9BACT</name>
<organism evidence="1 2">
    <name type="scientific">Candidatus Kuenenbacteria bacterium RIFCSPLOWO2_12_FULL_42_13</name>
    <dbReference type="NCBI Taxonomy" id="1798565"/>
    <lineage>
        <taxon>Bacteria</taxon>
        <taxon>Candidatus Kueneniibacteriota</taxon>
    </lineage>
</organism>
<dbReference type="EMBL" id="MFNA01000033">
    <property type="protein sequence ID" value="OGG91926.1"/>
    <property type="molecule type" value="Genomic_DNA"/>
</dbReference>